<dbReference type="EMBL" id="OU963899">
    <property type="protein sequence ID" value="CAH0406459.1"/>
    <property type="molecule type" value="Genomic_DNA"/>
</dbReference>
<proteinExistence type="predicted"/>
<evidence type="ECO:0000313" key="2">
    <source>
        <dbReference type="Proteomes" id="UP001153292"/>
    </source>
</evidence>
<accession>A0ABN8BHE9</accession>
<keyword evidence="2" id="KW-1185">Reference proteome</keyword>
<organism evidence="1 2">
    <name type="scientific">Chilo suppressalis</name>
    <name type="common">Asiatic rice borer moth</name>
    <dbReference type="NCBI Taxonomy" id="168631"/>
    <lineage>
        <taxon>Eukaryota</taxon>
        <taxon>Metazoa</taxon>
        <taxon>Ecdysozoa</taxon>
        <taxon>Arthropoda</taxon>
        <taxon>Hexapoda</taxon>
        <taxon>Insecta</taxon>
        <taxon>Pterygota</taxon>
        <taxon>Neoptera</taxon>
        <taxon>Endopterygota</taxon>
        <taxon>Lepidoptera</taxon>
        <taxon>Glossata</taxon>
        <taxon>Ditrysia</taxon>
        <taxon>Pyraloidea</taxon>
        <taxon>Crambidae</taxon>
        <taxon>Crambinae</taxon>
        <taxon>Chilo</taxon>
    </lineage>
</organism>
<sequence length="150" mass="17734">MFKVQKLSCSLQNDMLISKFSLHVLSSENDAMDQLLFRQNEIVRFYLKQAAQSVTARPSSSNIEGLQLQDDAEHLLEKLSKRMRCVIYHNRSRWGCKKYKKTLCIEKLILPTFVHKWPLCQFGHTPVIPEKCHLNYYFFLYMFVCIPNIK</sequence>
<evidence type="ECO:0000313" key="1">
    <source>
        <dbReference type="EMBL" id="CAH0406459.1"/>
    </source>
</evidence>
<protein>
    <submittedName>
        <fullName evidence="1">Uncharacterized protein</fullName>
    </submittedName>
</protein>
<dbReference type="Proteomes" id="UP001153292">
    <property type="component" value="Chromosome 6"/>
</dbReference>
<reference evidence="1" key="1">
    <citation type="submission" date="2021-12" db="EMBL/GenBank/DDBJ databases">
        <authorList>
            <person name="King R."/>
        </authorList>
    </citation>
    <scope>NUCLEOTIDE SEQUENCE</scope>
</reference>
<gene>
    <name evidence="1" type="ORF">CHILSU_LOCUS9833</name>
</gene>
<name>A0ABN8BHE9_CHISP</name>